<evidence type="ECO:0000313" key="2">
    <source>
        <dbReference type="Proteomes" id="UP000509704"/>
    </source>
</evidence>
<dbReference type="GO" id="GO:0050839">
    <property type="term" value="F:cell adhesion molecule binding"/>
    <property type="evidence" value="ECO:0007669"/>
    <property type="project" value="InterPro"/>
</dbReference>
<protein>
    <submittedName>
        <fullName evidence="1">Uncharacterized protein</fullName>
    </submittedName>
</protein>
<dbReference type="RefSeq" id="XP_037143245.1">
    <property type="nucleotide sequence ID" value="XM_037287350.1"/>
</dbReference>
<dbReference type="Proteomes" id="UP000509704">
    <property type="component" value="Chromosome 2"/>
</dbReference>
<dbReference type="KEGG" id="zmk:HG535_0B05600"/>
<evidence type="ECO:0000313" key="1">
    <source>
        <dbReference type="EMBL" id="QLG71517.1"/>
    </source>
</evidence>
<dbReference type="AlphaFoldDB" id="A0A7H9AZB5"/>
<sequence>MKLSIPFYIAYLIASSSHIMAQSDSCQMLPTAGSLATTPFSTATTTFTTGSVTQVALVEYFESITYVSNCSPSTSIGTTTIPVF</sequence>
<dbReference type="EMBL" id="CP058605">
    <property type="protein sequence ID" value="QLG71517.1"/>
    <property type="molecule type" value="Genomic_DNA"/>
</dbReference>
<accession>A0A7H9AZB5</accession>
<keyword evidence="2" id="KW-1185">Reference proteome</keyword>
<dbReference type="OrthoDB" id="4069335at2759"/>
<dbReference type="Pfam" id="PF17366">
    <property type="entry name" value="AGA2"/>
    <property type="match status" value="1"/>
</dbReference>
<organism evidence="1 2">
    <name type="scientific">Zygotorulaspora mrakii</name>
    <name type="common">Zygosaccharomyces mrakii</name>
    <dbReference type="NCBI Taxonomy" id="42260"/>
    <lineage>
        <taxon>Eukaryota</taxon>
        <taxon>Fungi</taxon>
        <taxon>Dikarya</taxon>
        <taxon>Ascomycota</taxon>
        <taxon>Saccharomycotina</taxon>
        <taxon>Saccharomycetes</taxon>
        <taxon>Saccharomycetales</taxon>
        <taxon>Saccharomycetaceae</taxon>
        <taxon>Zygotorulaspora</taxon>
    </lineage>
</organism>
<gene>
    <name evidence="1" type="ORF">HG535_0B05600</name>
</gene>
<proteinExistence type="predicted"/>
<dbReference type="GO" id="GO:0000752">
    <property type="term" value="P:agglutination involved in conjugation with cellular fusion"/>
    <property type="evidence" value="ECO:0007669"/>
    <property type="project" value="InterPro"/>
</dbReference>
<dbReference type="GO" id="GO:0009277">
    <property type="term" value="C:fungal-type cell wall"/>
    <property type="evidence" value="ECO:0007669"/>
    <property type="project" value="InterPro"/>
</dbReference>
<reference evidence="1 2" key="1">
    <citation type="submission" date="2020-07" db="EMBL/GenBank/DDBJ databases">
        <title>The yeast mating-type switching endonuclease HO is a domesticated member of an unorthodox homing genetic element family.</title>
        <authorList>
            <person name="Coughlan A.Y."/>
            <person name="Lombardi L."/>
            <person name="Braun-Galleani S."/>
            <person name="Martos A.R."/>
            <person name="Galeote V."/>
            <person name="Bigey F."/>
            <person name="Dequin S."/>
            <person name="Byrne K.P."/>
            <person name="Wolfe K.H."/>
        </authorList>
    </citation>
    <scope>NUCLEOTIDE SEQUENCE [LARGE SCALE GENOMIC DNA]</scope>
    <source>
        <strain evidence="1 2">NRRL Y-6702</strain>
    </source>
</reference>
<dbReference type="InterPro" id="IPR014404">
    <property type="entry name" value="Aga2"/>
</dbReference>
<name>A0A7H9AZB5_ZYGMR</name>
<dbReference type="GeneID" id="59235178"/>